<sequence>MREPGRRQVQSQVVHRLSLRFVDGHSERRLDRELLASQLVGKAGVVPVAYEHDSWNQHVLSAALPGHDLGVDDIGLELHHPKSSTVTKSQLRVQVAHEHDRRSLLERQLVRWDMKKVVLGSCTWKLVLDTAEAWSEAREGT</sequence>
<keyword evidence="2" id="KW-1185">Reference proteome</keyword>
<protein>
    <submittedName>
        <fullName evidence="1">Unnamed protein product</fullName>
    </submittedName>
</protein>
<comment type="caution">
    <text evidence="1">The sequence shown here is derived from an EMBL/GenBank/DDBJ whole genome shotgun (WGS) entry which is preliminary data.</text>
</comment>
<evidence type="ECO:0000313" key="1">
    <source>
        <dbReference type="EMBL" id="GMG18265.1"/>
    </source>
</evidence>
<dbReference type="EMBL" id="BSXT01019318">
    <property type="protein sequence ID" value="GMG18265.1"/>
    <property type="molecule type" value="Genomic_DNA"/>
</dbReference>
<proteinExistence type="predicted"/>
<gene>
    <name evidence="1" type="ORF">Pfra01_003062600</name>
</gene>
<evidence type="ECO:0000313" key="2">
    <source>
        <dbReference type="Proteomes" id="UP001165121"/>
    </source>
</evidence>
<accession>A0A9W6YQG6</accession>
<dbReference type="AlphaFoldDB" id="A0A9W6YQG6"/>
<dbReference type="Proteomes" id="UP001165121">
    <property type="component" value="Unassembled WGS sequence"/>
</dbReference>
<organism evidence="1 2">
    <name type="scientific">Phytophthora fragariaefolia</name>
    <dbReference type="NCBI Taxonomy" id="1490495"/>
    <lineage>
        <taxon>Eukaryota</taxon>
        <taxon>Sar</taxon>
        <taxon>Stramenopiles</taxon>
        <taxon>Oomycota</taxon>
        <taxon>Peronosporomycetes</taxon>
        <taxon>Peronosporales</taxon>
        <taxon>Peronosporaceae</taxon>
        <taxon>Phytophthora</taxon>
    </lineage>
</organism>
<name>A0A9W6YQG6_9STRA</name>
<reference evidence="1" key="1">
    <citation type="submission" date="2023-04" db="EMBL/GenBank/DDBJ databases">
        <title>Phytophthora fragariaefolia NBRC 109709.</title>
        <authorList>
            <person name="Ichikawa N."/>
            <person name="Sato H."/>
            <person name="Tonouchi N."/>
        </authorList>
    </citation>
    <scope>NUCLEOTIDE SEQUENCE</scope>
    <source>
        <strain evidence="1">NBRC 109709</strain>
    </source>
</reference>